<dbReference type="Pfam" id="PF13471">
    <property type="entry name" value="Transglut_core3"/>
    <property type="match status" value="1"/>
</dbReference>
<dbReference type="EMBL" id="JAEHHL010000006">
    <property type="protein sequence ID" value="MBK0399851.1"/>
    <property type="molecule type" value="Genomic_DNA"/>
</dbReference>
<protein>
    <submittedName>
        <fullName evidence="2">Lasso peptide biosynthesis B2 protein</fullName>
    </submittedName>
</protein>
<dbReference type="AlphaFoldDB" id="A0A8J7M763"/>
<gene>
    <name evidence="2" type="ORF">H0I76_11675</name>
</gene>
<dbReference type="InterPro" id="IPR053521">
    <property type="entry name" value="McjB-like"/>
</dbReference>
<dbReference type="InterPro" id="IPR032708">
    <property type="entry name" value="McjB_C"/>
</dbReference>
<comment type="caution">
    <text evidence="2">The sequence shown here is derived from an EMBL/GenBank/DDBJ whole genome shotgun (WGS) entry which is preliminary data.</text>
</comment>
<evidence type="ECO:0000259" key="1">
    <source>
        <dbReference type="Pfam" id="PF13471"/>
    </source>
</evidence>
<organism evidence="2 3">
    <name type="scientific">Thermohalobaculum xanthum</name>
    <dbReference type="NCBI Taxonomy" id="2753746"/>
    <lineage>
        <taxon>Bacteria</taxon>
        <taxon>Pseudomonadati</taxon>
        <taxon>Pseudomonadota</taxon>
        <taxon>Alphaproteobacteria</taxon>
        <taxon>Rhodobacterales</taxon>
        <taxon>Paracoccaceae</taxon>
        <taxon>Thermohalobaculum</taxon>
    </lineage>
</organism>
<name>A0A8J7M763_9RHOB</name>
<proteinExistence type="predicted"/>
<evidence type="ECO:0000313" key="3">
    <source>
        <dbReference type="Proteomes" id="UP000655420"/>
    </source>
</evidence>
<sequence length="167" mass="17909">MTLRAALRGFMAVPWRRKSLAAEAFADLVFAALVTRLPARRYASQLGDLQREVADSAPGEPDPAHLRDAAEIGRTVSSVARHLPFRALCLQQAIAVRRMLRRRGITAEVRLGVDPVRVAAMARSPGTAAAACKTGDGAAHAWVLLGDEVICGALSGLPRYAVVGRFR</sequence>
<dbReference type="Proteomes" id="UP000655420">
    <property type="component" value="Unassembled WGS sequence"/>
</dbReference>
<evidence type="ECO:0000313" key="2">
    <source>
        <dbReference type="EMBL" id="MBK0399851.1"/>
    </source>
</evidence>
<accession>A0A8J7M763</accession>
<dbReference type="NCBIfam" id="NF033537">
    <property type="entry name" value="lasso_biosyn_B2"/>
    <property type="match status" value="1"/>
</dbReference>
<reference evidence="2" key="1">
    <citation type="submission" date="2020-12" db="EMBL/GenBank/DDBJ databases">
        <title>Bacterial taxonomy.</title>
        <authorList>
            <person name="Pan X."/>
        </authorList>
    </citation>
    <scope>NUCLEOTIDE SEQUENCE</scope>
    <source>
        <strain evidence="2">M0105</strain>
    </source>
</reference>
<keyword evidence="3" id="KW-1185">Reference proteome</keyword>
<dbReference type="RefSeq" id="WP_200610039.1">
    <property type="nucleotide sequence ID" value="NZ_JAEHHL010000006.1"/>
</dbReference>
<feature type="domain" description="Microcin J25-processing protein McjB C-terminal" evidence="1">
    <location>
        <begin position="34"/>
        <end position="163"/>
    </location>
</feature>